<protein>
    <recommendedName>
        <fullName evidence="3">DUF3037 family protein</fullName>
    </recommendedName>
</protein>
<reference evidence="1 2" key="1">
    <citation type="submission" date="2017-08" db="EMBL/GenBank/DDBJ databases">
        <authorList>
            <person name="de Groot N.N."/>
        </authorList>
    </citation>
    <scope>NUCLEOTIDE SEQUENCE [LARGE SCALE GENOMIC DNA]</scope>
    <source>
        <strain evidence="1 2">Nm15</strain>
    </source>
</reference>
<gene>
    <name evidence="1" type="ORF">SAMN06296273_2270</name>
</gene>
<dbReference type="InterPro" id="IPR021398">
    <property type="entry name" value="DUF3037"/>
</dbReference>
<organism evidence="1 2">
    <name type="scientific">Nitrosomonas ureae</name>
    <dbReference type="NCBI Taxonomy" id="44577"/>
    <lineage>
        <taxon>Bacteria</taxon>
        <taxon>Pseudomonadati</taxon>
        <taxon>Pseudomonadota</taxon>
        <taxon>Betaproteobacteria</taxon>
        <taxon>Nitrosomonadales</taxon>
        <taxon>Nitrosomonadaceae</taxon>
        <taxon>Nitrosomonas</taxon>
    </lineage>
</organism>
<sequence>MNKIACQYTIVRFSPFIETGEFANVGIVMMAPKQRYFAFKLETQRYGRITRFFEELDRKLYTQAIYVLKVELKRLRQIMKAHGFDRRLKVNDVNFAQQLFTELIRPRENIVRFSEPRIVLAENLKEKLNELFSFYVERNFVTKEYIETRLEKGIRKWLSQASIGERFQRLAVGDDEYEAIFPFVEQIDNRPVKIIKPLNLAQEKPSKIIDHGSLWRSRIDELKRRKQLPGKVLFTVRGPEEDIDNNRYRAYKDSIDRLKDIGVRIESYENKEQIIEFARS</sequence>
<accession>A0A285BZV4</accession>
<evidence type="ECO:0000313" key="2">
    <source>
        <dbReference type="Proteomes" id="UP000242498"/>
    </source>
</evidence>
<name>A0A285BZV4_9PROT</name>
<evidence type="ECO:0008006" key="3">
    <source>
        <dbReference type="Google" id="ProtNLM"/>
    </source>
</evidence>
<dbReference type="Pfam" id="PF11236">
    <property type="entry name" value="DUF3037"/>
    <property type="match status" value="1"/>
</dbReference>
<evidence type="ECO:0000313" key="1">
    <source>
        <dbReference type="EMBL" id="SNX60802.1"/>
    </source>
</evidence>
<proteinExistence type="predicted"/>
<dbReference type="RefSeq" id="WP_096293488.1">
    <property type="nucleotide sequence ID" value="NZ_LT907782.1"/>
</dbReference>
<dbReference type="OrthoDB" id="8851633at2"/>
<dbReference type="Proteomes" id="UP000242498">
    <property type="component" value="Chromosome I"/>
</dbReference>
<dbReference type="AlphaFoldDB" id="A0A285BZV4"/>
<dbReference type="EMBL" id="LT907782">
    <property type="protein sequence ID" value="SNX60802.1"/>
    <property type="molecule type" value="Genomic_DNA"/>
</dbReference>